<feature type="transmembrane region" description="Helical" evidence="10">
    <location>
        <begin position="323"/>
        <end position="345"/>
    </location>
</feature>
<dbReference type="InterPro" id="IPR006153">
    <property type="entry name" value="Cation/H_exchanger_TM"/>
</dbReference>
<evidence type="ECO:0000256" key="8">
    <source>
        <dbReference type="ARBA" id="ARBA00023201"/>
    </source>
</evidence>
<keyword evidence="11" id="KW-0732">Signal</keyword>
<keyword evidence="14" id="KW-1185">Reference proteome</keyword>
<gene>
    <name evidence="13" type="primary">LOC120435465</name>
</gene>
<dbReference type="AlphaFoldDB" id="A0AAZ1XBS1"/>
<feature type="signal peptide" evidence="11">
    <location>
        <begin position="1"/>
        <end position="17"/>
    </location>
</feature>
<feature type="domain" description="Cation/H+ exchanger transmembrane" evidence="12">
    <location>
        <begin position="41"/>
        <end position="298"/>
    </location>
</feature>
<dbReference type="GO" id="GO:0015385">
    <property type="term" value="F:sodium:proton antiporter activity"/>
    <property type="evidence" value="ECO:0007669"/>
    <property type="project" value="InterPro"/>
</dbReference>
<keyword evidence="4 10" id="KW-1133">Transmembrane helix</keyword>
<comment type="similarity">
    <text evidence="9">Belongs to the monovalent cation:proton antiporter 1 (CPA1) transporter (TC 2.A.36) family.</text>
</comment>
<evidence type="ECO:0000256" key="6">
    <source>
        <dbReference type="ARBA" id="ARBA00023065"/>
    </source>
</evidence>
<keyword evidence="7 10" id="KW-0472">Membrane</keyword>
<dbReference type="GO" id="GO:0005886">
    <property type="term" value="C:plasma membrane"/>
    <property type="evidence" value="ECO:0007669"/>
    <property type="project" value="TreeGrafter"/>
</dbReference>
<dbReference type="InterPro" id="IPR018422">
    <property type="entry name" value="Cation/H_exchanger_CPA1"/>
</dbReference>
<name>A0AAZ1XBS1_OREAU</name>
<keyword evidence="8 9" id="KW-0739">Sodium transport</keyword>
<feature type="transmembrane region" description="Helical" evidence="10">
    <location>
        <begin position="203"/>
        <end position="229"/>
    </location>
</feature>
<reference evidence="13" key="3">
    <citation type="submission" date="2025-09" db="UniProtKB">
        <authorList>
            <consortium name="Ensembl"/>
        </authorList>
    </citation>
    <scope>IDENTIFICATION</scope>
</reference>
<dbReference type="NCBIfam" id="TIGR00840">
    <property type="entry name" value="b_cpa1"/>
    <property type="match status" value="1"/>
</dbReference>
<dbReference type="PANTHER" id="PTHR10110:SF59">
    <property type="entry name" value="SODIUM_HYDROGEN EXCHANGER 1"/>
    <property type="match status" value="1"/>
</dbReference>
<feature type="transmembrane region" description="Helical" evidence="10">
    <location>
        <begin position="75"/>
        <end position="92"/>
    </location>
</feature>
<dbReference type="Gene3D" id="6.10.140.1330">
    <property type="match status" value="1"/>
</dbReference>
<evidence type="ECO:0000313" key="13">
    <source>
        <dbReference type="Ensembl" id="ENSOABP00000065531.1"/>
    </source>
</evidence>
<evidence type="ECO:0000256" key="10">
    <source>
        <dbReference type="SAM" id="Phobius"/>
    </source>
</evidence>
<dbReference type="PANTHER" id="PTHR10110">
    <property type="entry name" value="SODIUM/HYDROGEN EXCHANGER"/>
    <property type="match status" value="1"/>
</dbReference>
<protein>
    <recommendedName>
        <fullName evidence="9">Sodium/hydrogen exchanger</fullName>
    </recommendedName>
</protein>
<evidence type="ECO:0000256" key="3">
    <source>
        <dbReference type="ARBA" id="ARBA00022692"/>
    </source>
</evidence>
<evidence type="ECO:0000259" key="12">
    <source>
        <dbReference type="Pfam" id="PF00999"/>
    </source>
</evidence>
<feature type="transmembrane region" description="Helical" evidence="10">
    <location>
        <begin position="261"/>
        <end position="281"/>
    </location>
</feature>
<feature type="transmembrane region" description="Helical" evidence="10">
    <location>
        <begin position="104"/>
        <end position="127"/>
    </location>
</feature>
<proteinExistence type="inferred from homology"/>
<feature type="transmembrane region" description="Helical" evidence="10">
    <location>
        <begin position="44"/>
        <end position="63"/>
    </location>
</feature>
<keyword evidence="9" id="KW-0050">Antiport</keyword>
<keyword evidence="3 9" id="KW-0812">Transmembrane</keyword>
<accession>A0AAZ1XBS1</accession>
<dbReference type="Proteomes" id="UP000472276">
    <property type="component" value="Unassembled WGS sequence"/>
</dbReference>
<evidence type="ECO:0000313" key="14">
    <source>
        <dbReference type="Proteomes" id="UP000472276"/>
    </source>
</evidence>
<evidence type="ECO:0000256" key="7">
    <source>
        <dbReference type="ARBA" id="ARBA00023136"/>
    </source>
</evidence>
<keyword evidence="5" id="KW-0915">Sodium</keyword>
<feature type="transmembrane region" description="Helical" evidence="10">
    <location>
        <begin position="171"/>
        <end position="191"/>
    </location>
</feature>
<dbReference type="Ensembl" id="ENSOABT00000085182.1">
    <property type="protein sequence ID" value="ENSOABP00000065531.1"/>
    <property type="gene ID" value="ENSOABG00000039423.1"/>
</dbReference>
<dbReference type="GO" id="GO:0015386">
    <property type="term" value="F:potassium:proton antiporter activity"/>
    <property type="evidence" value="ECO:0007669"/>
    <property type="project" value="TreeGrafter"/>
</dbReference>
<comment type="subcellular location">
    <subcellularLocation>
        <location evidence="1">Membrane</location>
        <topology evidence="1">Multi-pass membrane protein</topology>
    </subcellularLocation>
</comment>
<feature type="chain" id="PRO_5044237592" description="Sodium/hydrogen exchanger" evidence="11">
    <location>
        <begin position="18"/>
        <end position="484"/>
    </location>
</feature>
<reference evidence="14" key="1">
    <citation type="submission" date="2020-03" db="EMBL/GenBank/DDBJ databases">
        <title>Evolution of repeat sequences and sex chromosomes of tilapia species revealed by chromosome-level genomes.</title>
        <authorList>
            <person name="Xu L."/>
            <person name="Tao W."/>
            <person name="Wang D."/>
            <person name="Zhou Q."/>
        </authorList>
    </citation>
    <scope>NUCLEOTIDE SEQUENCE [LARGE SCALE GENOMIC DNA]</scope>
    <source>
        <strain evidence="14">Israel</strain>
    </source>
</reference>
<dbReference type="GO" id="GO:0051453">
    <property type="term" value="P:regulation of intracellular pH"/>
    <property type="evidence" value="ECO:0007669"/>
    <property type="project" value="TreeGrafter"/>
</dbReference>
<keyword evidence="6 9" id="KW-0406">Ion transport</keyword>
<evidence type="ECO:0000256" key="1">
    <source>
        <dbReference type="ARBA" id="ARBA00004141"/>
    </source>
</evidence>
<dbReference type="InterPro" id="IPR004709">
    <property type="entry name" value="NaH_exchanger"/>
</dbReference>
<dbReference type="Pfam" id="PF00999">
    <property type="entry name" value="Na_H_Exchanger"/>
    <property type="match status" value="1"/>
</dbReference>
<evidence type="ECO:0000256" key="11">
    <source>
        <dbReference type="SAM" id="SignalP"/>
    </source>
</evidence>
<organism evidence="13 14">
    <name type="scientific">Oreochromis aureus</name>
    <name type="common">Israeli tilapia</name>
    <name type="synonym">Chromis aureus</name>
    <dbReference type="NCBI Taxonomy" id="47969"/>
    <lineage>
        <taxon>Eukaryota</taxon>
        <taxon>Metazoa</taxon>
        <taxon>Chordata</taxon>
        <taxon>Craniata</taxon>
        <taxon>Vertebrata</taxon>
        <taxon>Euteleostomi</taxon>
        <taxon>Actinopterygii</taxon>
        <taxon>Neopterygii</taxon>
        <taxon>Teleostei</taxon>
        <taxon>Neoteleostei</taxon>
        <taxon>Acanthomorphata</taxon>
        <taxon>Ovalentaria</taxon>
        <taxon>Cichlomorphae</taxon>
        <taxon>Cichliformes</taxon>
        <taxon>Cichlidae</taxon>
        <taxon>African cichlids</taxon>
        <taxon>Pseudocrenilabrinae</taxon>
        <taxon>Oreochromini</taxon>
        <taxon>Oreochromis</taxon>
    </lineage>
</organism>
<dbReference type="GO" id="GO:0098719">
    <property type="term" value="P:sodium ion import across plasma membrane"/>
    <property type="evidence" value="ECO:0007669"/>
    <property type="project" value="TreeGrafter"/>
</dbReference>
<sequence length="484" mass="53903">MGLTCLSLFLQCNLCKAENGKVNFRECPQKLFRFQRLPHLSTHVPDRCLFIVVGLMFGGLFMAGGQEVPQILHKLFFLCLLPPIVLDAGYFLPIEPLLENLGRVLLFGFVGSIWNALFVGGILYGVCKIGTGSTVLTNTGLLQCLLFGSITSAVDSAAVFEKIQMKEILHILLFGESILSDAVAVVLYRLYQEFYVTASVTFLKIFLGVIAFSLAGLGGILVGSCYGILTAYTTRFTSNTGIVEPLVVFSYWNMAYLSAEMFNLSGIIALITCCVVMRPYIQANISCESEMTIKYFLNVWSSFNEIWNFPFSFPHSSLSRKHIAFNPCLLTLTFFFPAVVGLTFITNKFHSAVAFCLFKLFEQAGGHIGFCPNHCRGVCTLYNILFLLSSLKGMTIKPLMKLLVVKKKQLVIDEEIHTQVQPVAHSLLHQQHIHIPTMQLTSAVTALERFSHFISSAGKFKFHLKLHCGILLASLRKLGECDFM</sequence>
<reference evidence="13" key="2">
    <citation type="submission" date="2025-08" db="UniProtKB">
        <authorList>
            <consortium name="Ensembl"/>
        </authorList>
    </citation>
    <scope>IDENTIFICATION</scope>
</reference>
<evidence type="ECO:0000256" key="2">
    <source>
        <dbReference type="ARBA" id="ARBA00022448"/>
    </source>
</evidence>
<dbReference type="PRINTS" id="PR01084">
    <property type="entry name" value="NAHEXCHNGR"/>
</dbReference>
<evidence type="ECO:0000256" key="5">
    <source>
        <dbReference type="ARBA" id="ARBA00023053"/>
    </source>
</evidence>
<keyword evidence="2 9" id="KW-0813">Transport</keyword>
<evidence type="ECO:0000256" key="4">
    <source>
        <dbReference type="ARBA" id="ARBA00022989"/>
    </source>
</evidence>
<evidence type="ECO:0000256" key="9">
    <source>
        <dbReference type="RuleBase" id="RU003722"/>
    </source>
</evidence>